<dbReference type="PANTHER" id="PTHR43313:SF1">
    <property type="entry name" value="3BETA-HYDROXYSTEROID DEHYDROGENASE DHS-16"/>
    <property type="match status" value="1"/>
</dbReference>
<dbReference type="GO" id="GO:0016491">
    <property type="term" value="F:oxidoreductase activity"/>
    <property type="evidence" value="ECO:0007669"/>
    <property type="project" value="TreeGrafter"/>
</dbReference>
<dbReference type="InterPro" id="IPR020904">
    <property type="entry name" value="Sc_DH/Rdtase_CS"/>
</dbReference>
<evidence type="ECO:0000259" key="3">
    <source>
        <dbReference type="SMART" id="SM00822"/>
    </source>
</evidence>
<dbReference type="SMART" id="SM00822">
    <property type="entry name" value="PKS_KR"/>
    <property type="match status" value="1"/>
</dbReference>
<comment type="caution">
    <text evidence="4">The sequence shown here is derived from an EMBL/GenBank/DDBJ whole genome shotgun (WGS) entry which is preliminary data.</text>
</comment>
<evidence type="ECO:0000256" key="2">
    <source>
        <dbReference type="RuleBase" id="RU000363"/>
    </source>
</evidence>
<sequence length="287" mass="30731">MSRNRSTAVHGNPSVLVTGAGRGLGHVAAVKLAASGWQVHAGVRSAADAEMMAEIPNVTPVIVDVTNEEHLAKLPSQLPERLDALVSNAGVAVGGPIETLALDDLRWQLDVNVVGSVGVTQVVLPLIRRTRGRIVYISSTSGRVATPSLGAYGASKFALEAIGDSLRNELRPWGIKVSLIEPGQIDTDMSKGSHEQHEENIAKMSPDHRKLYAKHSEGMHKAIDLMDGVISSPEEISVAIERALTDKRPRARYLVGKGSKAHAYTRILPSPITDMIFSKATGIPKRV</sequence>
<dbReference type="GO" id="GO:0008202">
    <property type="term" value="P:steroid metabolic process"/>
    <property type="evidence" value="ECO:0007669"/>
    <property type="project" value="TreeGrafter"/>
</dbReference>
<name>A0A7X6MR60_9MYCO</name>
<dbReference type="AlphaFoldDB" id="A0A7X6MR60"/>
<evidence type="ECO:0000313" key="5">
    <source>
        <dbReference type="Proteomes" id="UP000518188"/>
    </source>
</evidence>
<reference evidence="4 5" key="1">
    <citation type="submission" date="2020-04" db="EMBL/GenBank/DDBJ databases">
        <title>MicrobeNet Type strains.</title>
        <authorList>
            <person name="Nicholson A.C."/>
        </authorList>
    </citation>
    <scope>NUCLEOTIDE SEQUENCE [LARGE SCALE GENOMIC DNA]</scope>
    <source>
        <strain evidence="4 5">ATCC 700731</strain>
    </source>
</reference>
<proteinExistence type="inferred from homology"/>
<accession>A0A7X6MR60</accession>
<protein>
    <submittedName>
        <fullName evidence="4">SDR family NAD(P)-dependent oxidoreductase</fullName>
    </submittedName>
</protein>
<dbReference type="PROSITE" id="PS00061">
    <property type="entry name" value="ADH_SHORT"/>
    <property type="match status" value="1"/>
</dbReference>
<dbReference type="Proteomes" id="UP000518188">
    <property type="component" value="Unassembled WGS sequence"/>
</dbReference>
<dbReference type="RefSeq" id="WP_044517263.1">
    <property type="nucleotide sequence ID" value="NZ_HG322951.1"/>
</dbReference>
<dbReference type="EMBL" id="JAAXPJ010000003">
    <property type="protein sequence ID" value="NKZ11384.1"/>
    <property type="molecule type" value="Genomic_DNA"/>
</dbReference>
<feature type="domain" description="Ketoreductase" evidence="3">
    <location>
        <begin position="13"/>
        <end position="188"/>
    </location>
</feature>
<dbReference type="InterPro" id="IPR057326">
    <property type="entry name" value="KR_dom"/>
</dbReference>
<organism evidence="4 5">
    <name type="scientific">Mycolicibacterium septicum DSM 44393</name>
    <dbReference type="NCBI Taxonomy" id="1341646"/>
    <lineage>
        <taxon>Bacteria</taxon>
        <taxon>Bacillati</taxon>
        <taxon>Actinomycetota</taxon>
        <taxon>Actinomycetes</taxon>
        <taxon>Mycobacteriales</taxon>
        <taxon>Mycobacteriaceae</taxon>
        <taxon>Mycolicibacterium</taxon>
    </lineage>
</organism>
<evidence type="ECO:0000313" key="4">
    <source>
        <dbReference type="EMBL" id="NKZ11384.1"/>
    </source>
</evidence>
<dbReference type="PRINTS" id="PR00081">
    <property type="entry name" value="GDHRDH"/>
</dbReference>
<dbReference type="SUPFAM" id="SSF51735">
    <property type="entry name" value="NAD(P)-binding Rossmann-fold domains"/>
    <property type="match status" value="1"/>
</dbReference>
<dbReference type="Gene3D" id="3.40.50.720">
    <property type="entry name" value="NAD(P)-binding Rossmann-like Domain"/>
    <property type="match status" value="1"/>
</dbReference>
<dbReference type="Pfam" id="PF00106">
    <property type="entry name" value="adh_short"/>
    <property type="match status" value="1"/>
</dbReference>
<evidence type="ECO:0000256" key="1">
    <source>
        <dbReference type="ARBA" id="ARBA00006484"/>
    </source>
</evidence>
<dbReference type="InterPro" id="IPR036291">
    <property type="entry name" value="NAD(P)-bd_dom_sf"/>
</dbReference>
<comment type="similarity">
    <text evidence="1 2">Belongs to the short-chain dehydrogenases/reductases (SDR) family.</text>
</comment>
<gene>
    <name evidence="4" type="ORF">HGA11_10375</name>
</gene>
<dbReference type="PANTHER" id="PTHR43313">
    <property type="entry name" value="SHORT-CHAIN DEHYDROGENASE/REDUCTASE FAMILY 9C"/>
    <property type="match status" value="1"/>
</dbReference>
<dbReference type="InterPro" id="IPR002347">
    <property type="entry name" value="SDR_fam"/>
</dbReference>
<dbReference type="PRINTS" id="PR00080">
    <property type="entry name" value="SDRFAMILY"/>
</dbReference>